<sequence>MPLLRDLTFGPPGLPSNDEPIISLFDRAPQLQNVHLTGCFVPSVIRLPWAQLTHLEGEYLYEHECTEILSLATDLVHCTMTVCISPTLYIPLSAVPTLPHLRHLSLLSADDDARLVKILDNVTLPALRTLRVAEPCLGTDPVEALKAFISRSQCTLEELYIDDSLLLLDAYCEAFPSIGTIRIVDPSWIPPT</sequence>
<dbReference type="Gene3D" id="3.80.10.10">
    <property type="entry name" value="Ribonuclease Inhibitor"/>
    <property type="match status" value="1"/>
</dbReference>
<proteinExistence type="predicted"/>
<organism evidence="1 2">
    <name type="scientific">Mycena rosella</name>
    <name type="common">Pink bonnet</name>
    <name type="synonym">Agaricus rosellus</name>
    <dbReference type="NCBI Taxonomy" id="1033263"/>
    <lineage>
        <taxon>Eukaryota</taxon>
        <taxon>Fungi</taxon>
        <taxon>Dikarya</taxon>
        <taxon>Basidiomycota</taxon>
        <taxon>Agaricomycotina</taxon>
        <taxon>Agaricomycetes</taxon>
        <taxon>Agaricomycetidae</taxon>
        <taxon>Agaricales</taxon>
        <taxon>Marasmiineae</taxon>
        <taxon>Mycenaceae</taxon>
        <taxon>Mycena</taxon>
    </lineage>
</organism>
<protein>
    <submittedName>
        <fullName evidence="1">Uncharacterized protein</fullName>
    </submittedName>
</protein>
<name>A0AAD7D2Z4_MYCRO</name>
<feature type="non-terminal residue" evidence="1">
    <location>
        <position position="192"/>
    </location>
</feature>
<dbReference type="SUPFAM" id="SSF52047">
    <property type="entry name" value="RNI-like"/>
    <property type="match status" value="1"/>
</dbReference>
<comment type="caution">
    <text evidence="1">The sequence shown here is derived from an EMBL/GenBank/DDBJ whole genome shotgun (WGS) entry which is preliminary data.</text>
</comment>
<reference evidence="1" key="1">
    <citation type="submission" date="2023-03" db="EMBL/GenBank/DDBJ databases">
        <title>Massive genome expansion in bonnet fungi (Mycena s.s.) driven by repeated elements and novel gene families across ecological guilds.</title>
        <authorList>
            <consortium name="Lawrence Berkeley National Laboratory"/>
            <person name="Harder C.B."/>
            <person name="Miyauchi S."/>
            <person name="Viragh M."/>
            <person name="Kuo A."/>
            <person name="Thoen E."/>
            <person name="Andreopoulos B."/>
            <person name="Lu D."/>
            <person name="Skrede I."/>
            <person name="Drula E."/>
            <person name="Henrissat B."/>
            <person name="Morin E."/>
            <person name="Kohler A."/>
            <person name="Barry K."/>
            <person name="LaButti K."/>
            <person name="Morin E."/>
            <person name="Salamov A."/>
            <person name="Lipzen A."/>
            <person name="Mereny Z."/>
            <person name="Hegedus B."/>
            <person name="Baldrian P."/>
            <person name="Stursova M."/>
            <person name="Weitz H."/>
            <person name="Taylor A."/>
            <person name="Grigoriev I.V."/>
            <person name="Nagy L.G."/>
            <person name="Martin F."/>
            <person name="Kauserud H."/>
        </authorList>
    </citation>
    <scope>NUCLEOTIDE SEQUENCE</scope>
    <source>
        <strain evidence="1">CBHHK067</strain>
    </source>
</reference>
<accession>A0AAD7D2Z4</accession>
<dbReference type="Proteomes" id="UP001221757">
    <property type="component" value="Unassembled WGS sequence"/>
</dbReference>
<evidence type="ECO:0000313" key="1">
    <source>
        <dbReference type="EMBL" id="KAJ7676355.1"/>
    </source>
</evidence>
<gene>
    <name evidence="1" type="ORF">B0H17DRAFT_1080213</name>
</gene>
<dbReference type="InterPro" id="IPR032675">
    <property type="entry name" value="LRR_dom_sf"/>
</dbReference>
<dbReference type="AlphaFoldDB" id="A0AAD7D2Z4"/>
<keyword evidence="2" id="KW-1185">Reference proteome</keyword>
<evidence type="ECO:0000313" key="2">
    <source>
        <dbReference type="Proteomes" id="UP001221757"/>
    </source>
</evidence>
<dbReference type="EMBL" id="JARKIE010000143">
    <property type="protein sequence ID" value="KAJ7676355.1"/>
    <property type="molecule type" value="Genomic_DNA"/>
</dbReference>